<evidence type="ECO:0000256" key="1">
    <source>
        <dbReference type="SAM" id="Phobius"/>
    </source>
</evidence>
<gene>
    <name evidence="2" type="ORF">SDC9_180267</name>
</gene>
<feature type="transmembrane region" description="Helical" evidence="1">
    <location>
        <begin position="21"/>
        <end position="41"/>
    </location>
</feature>
<name>A0A645H193_9ZZZZ</name>
<keyword evidence="1" id="KW-0472">Membrane</keyword>
<dbReference type="InterPro" id="IPR045755">
    <property type="entry name" value="FtsL-like"/>
</dbReference>
<organism evidence="2">
    <name type="scientific">bioreactor metagenome</name>
    <dbReference type="NCBI Taxonomy" id="1076179"/>
    <lineage>
        <taxon>unclassified sequences</taxon>
        <taxon>metagenomes</taxon>
        <taxon>ecological metagenomes</taxon>
    </lineage>
</organism>
<dbReference type="EMBL" id="VSSQ01084975">
    <property type="protein sequence ID" value="MPN32787.1"/>
    <property type="molecule type" value="Genomic_DNA"/>
</dbReference>
<evidence type="ECO:0008006" key="3">
    <source>
        <dbReference type="Google" id="ProtNLM"/>
    </source>
</evidence>
<keyword evidence="1" id="KW-0812">Transmembrane</keyword>
<comment type="caution">
    <text evidence="2">The sequence shown here is derived from an EMBL/GenBank/DDBJ whole genome shotgun (WGS) entry which is preliminary data.</text>
</comment>
<protein>
    <recommendedName>
        <fullName evidence="3">Cell division protein FtsL</fullName>
    </recommendedName>
</protein>
<evidence type="ECO:0000313" key="2">
    <source>
        <dbReference type="EMBL" id="MPN32787.1"/>
    </source>
</evidence>
<keyword evidence="1" id="KW-1133">Transmembrane helix</keyword>
<proteinExistence type="predicted"/>
<dbReference type="Pfam" id="PF19579">
    <property type="entry name" value="FtsL_2"/>
    <property type="match status" value="1"/>
</dbReference>
<reference evidence="2" key="1">
    <citation type="submission" date="2019-08" db="EMBL/GenBank/DDBJ databases">
        <authorList>
            <person name="Kucharzyk K."/>
            <person name="Murdoch R.W."/>
            <person name="Higgins S."/>
            <person name="Loffler F."/>
        </authorList>
    </citation>
    <scope>NUCLEOTIDE SEQUENCE</scope>
</reference>
<sequence length="107" mass="12606">MKAREIIDNLARGMWLVRTGIFKHATFVIYIFFLVILYIGINFGIERSQVTERTNVKVLKDLKADYTGKTARLLYQSKRLEIELKLTEYNSTLKNPQEPPRRVIMEK</sequence>
<dbReference type="AlphaFoldDB" id="A0A645H193"/>
<accession>A0A645H193</accession>